<sequence length="147" mass="16606">MIEEKLINVASPNPFNVIVRGGDGVEISSTKLTISDLPISVASDTVETALIQKGLKIRSRIKMEAIRDPNGNLTEWLSGRRFVYIDVPKINIQTTIQLGQFKARLYYKEIRETMKCKKLHPEGPHGNTLSQVNEEICYTCSCKKPWT</sequence>
<evidence type="ECO:0008006" key="3">
    <source>
        <dbReference type="Google" id="ProtNLM"/>
    </source>
</evidence>
<evidence type="ECO:0000313" key="1">
    <source>
        <dbReference type="EMBL" id="GFS25637.1"/>
    </source>
</evidence>
<name>A0AAV4JS84_9GAST</name>
<dbReference type="Proteomes" id="UP000762676">
    <property type="component" value="Unassembled WGS sequence"/>
</dbReference>
<protein>
    <recommendedName>
        <fullName evidence="3">Arrestin-like N-terminal domain-containing protein</fullName>
    </recommendedName>
</protein>
<keyword evidence="2" id="KW-1185">Reference proteome</keyword>
<evidence type="ECO:0000313" key="2">
    <source>
        <dbReference type="Proteomes" id="UP000762676"/>
    </source>
</evidence>
<proteinExistence type="predicted"/>
<dbReference type="EMBL" id="BMAT01003451">
    <property type="protein sequence ID" value="GFS25637.1"/>
    <property type="molecule type" value="Genomic_DNA"/>
</dbReference>
<accession>A0AAV4JS84</accession>
<comment type="caution">
    <text evidence="1">The sequence shown here is derived from an EMBL/GenBank/DDBJ whole genome shotgun (WGS) entry which is preliminary data.</text>
</comment>
<dbReference type="AlphaFoldDB" id="A0AAV4JS84"/>
<gene>
    <name evidence="1" type="ORF">ElyMa_001692200</name>
</gene>
<organism evidence="1 2">
    <name type="scientific">Elysia marginata</name>
    <dbReference type="NCBI Taxonomy" id="1093978"/>
    <lineage>
        <taxon>Eukaryota</taxon>
        <taxon>Metazoa</taxon>
        <taxon>Spiralia</taxon>
        <taxon>Lophotrochozoa</taxon>
        <taxon>Mollusca</taxon>
        <taxon>Gastropoda</taxon>
        <taxon>Heterobranchia</taxon>
        <taxon>Euthyneura</taxon>
        <taxon>Panpulmonata</taxon>
        <taxon>Sacoglossa</taxon>
        <taxon>Placobranchoidea</taxon>
        <taxon>Plakobranchidae</taxon>
        <taxon>Elysia</taxon>
    </lineage>
</organism>
<reference evidence="1 2" key="1">
    <citation type="journal article" date="2021" name="Elife">
        <title>Chloroplast acquisition without the gene transfer in kleptoplastic sea slugs, Plakobranchus ocellatus.</title>
        <authorList>
            <person name="Maeda T."/>
            <person name="Takahashi S."/>
            <person name="Yoshida T."/>
            <person name="Shimamura S."/>
            <person name="Takaki Y."/>
            <person name="Nagai Y."/>
            <person name="Toyoda A."/>
            <person name="Suzuki Y."/>
            <person name="Arimoto A."/>
            <person name="Ishii H."/>
            <person name="Satoh N."/>
            <person name="Nishiyama T."/>
            <person name="Hasebe M."/>
            <person name="Maruyama T."/>
            <person name="Minagawa J."/>
            <person name="Obokata J."/>
            <person name="Shigenobu S."/>
        </authorList>
    </citation>
    <scope>NUCLEOTIDE SEQUENCE [LARGE SCALE GENOMIC DNA]</scope>
</reference>